<dbReference type="InParanoid" id="A0A7R8UAV0"/>
<dbReference type="AlphaFoldDB" id="A0A7R8UAV0"/>
<organism evidence="1 2">
    <name type="scientific">Hermetia illucens</name>
    <name type="common">Black soldier fly</name>
    <dbReference type="NCBI Taxonomy" id="343691"/>
    <lineage>
        <taxon>Eukaryota</taxon>
        <taxon>Metazoa</taxon>
        <taxon>Ecdysozoa</taxon>
        <taxon>Arthropoda</taxon>
        <taxon>Hexapoda</taxon>
        <taxon>Insecta</taxon>
        <taxon>Pterygota</taxon>
        <taxon>Neoptera</taxon>
        <taxon>Endopterygota</taxon>
        <taxon>Diptera</taxon>
        <taxon>Brachycera</taxon>
        <taxon>Stratiomyomorpha</taxon>
        <taxon>Stratiomyidae</taxon>
        <taxon>Hermetiinae</taxon>
        <taxon>Hermetia</taxon>
    </lineage>
</organism>
<evidence type="ECO:0000313" key="1">
    <source>
        <dbReference type="EMBL" id="CAD7077372.1"/>
    </source>
</evidence>
<reference evidence="1 2" key="1">
    <citation type="submission" date="2020-11" db="EMBL/GenBank/DDBJ databases">
        <authorList>
            <person name="Wallbank WR R."/>
            <person name="Pardo Diaz C."/>
            <person name="Kozak K."/>
            <person name="Martin S."/>
            <person name="Jiggins C."/>
            <person name="Moest M."/>
            <person name="Warren A I."/>
            <person name="Generalovic N T."/>
            <person name="Byers J.R.P. K."/>
            <person name="Montejo-Kovacevich G."/>
            <person name="Yen C E."/>
        </authorList>
    </citation>
    <scope>NUCLEOTIDE SEQUENCE [LARGE SCALE GENOMIC DNA]</scope>
</reference>
<proteinExistence type="predicted"/>
<name>A0A7R8UAV0_HERIL</name>
<gene>
    <name evidence="1" type="ORF">HERILL_LOCUS726</name>
</gene>
<keyword evidence="2" id="KW-1185">Reference proteome</keyword>
<protein>
    <submittedName>
        <fullName evidence="1">Uncharacterized protein</fullName>
    </submittedName>
</protein>
<dbReference type="Proteomes" id="UP000594454">
    <property type="component" value="Chromosome 1"/>
</dbReference>
<accession>A0A7R8UAV0</accession>
<sequence length="112" mass="12947">MADNLKDAAPPAHIPRVNRVYVNRFVCRRKVVEQYRKLPKRKRRTCRERSIAIDVSLLTSPFCNAAQLITQVAVINEKTSSIVYNVHPNFVSKIFHPSNNHTPQRILENNIL</sequence>
<dbReference type="EMBL" id="LR899009">
    <property type="protein sequence ID" value="CAD7077372.1"/>
    <property type="molecule type" value="Genomic_DNA"/>
</dbReference>
<evidence type="ECO:0000313" key="2">
    <source>
        <dbReference type="Proteomes" id="UP000594454"/>
    </source>
</evidence>